<evidence type="ECO:0000313" key="4">
    <source>
        <dbReference type="Proteomes" id="UP000237105"/>
    </source>
</evidence>
<dbReference type="GO" id="GO:0004672">
    <property type="term" value="F:protein kinase activity"/>
    <property type="evidence" value="ECO:0007669"/>
    <property type="project" value="InterPro"/>
</dbReference>
<dbReference type="Proteomes" id="UP000237105">
    <property type="component" value="Unassembled WGS sequence"/>
</dbReference>
<protein>
    <submittedName>
        <fullName evidence="3">Tyrosine-protein kinase</fullName>
    </submittedName>
</protein>
<keyword evidence="4" id="KW-1185">Reference proteome</keyword>
<dbReference type="EMBL" id="JXTB01000555">
    <property type="protein sequence ID" value="PON36729.1"/>
    <property type="molecule type" value="Genomic_DNA"/>
</dbReference>
<accession>A0A2P5AJJ8</accession>
<dbReference type="InterPro" id="IPR001245">
    <property type="entry name" value="Ser-Thr/Tyr_kinase_cat_dom"/>
</dbReference>
<feature type="region of interest" description="Disordered" evidence="1">
    <location>
        <begin position="1"/>
        <end position="29"/>
    </location>
</feature>
<comment type="caution">
    <text evidence="3">The sequence shown here is derived from an EMBL/GenBank/DDBJ whole genome shotgun (WGS) entry which is preliminary data.</text>
</comment>
<dbReference type="InterPro" id="IPR011009">
    <property type="entry name" value="Kinase-like_dom_sf"/>
</dbReference>
<gene>
    <name evidence="3" type="ORF">PanWU01x14_325870</name>
</gene>
<dbReference type="OrthoDB" id="10315657at2759"/>
<reference evidence="4" key="1">
    <citation type="submission" date="2016-06" db="EMBL/GenBank/DDBJ databases">
        <title>Parallel loss of symbiosis genes in relatives of nitrogen-fixing non-legume Parasponia.</title>
        <authorList>
            <person name="Van Velzen R."/>
            <person name="Holmer R."/>
            <person name="Bu F."/>
            <person name="Rutten L."/>
            <person name="Van Zeijl A."/>
            <person name="Liu W."/>
            <person name="Santuari L."/>
            <person name="Cao Q."/>
            <person name="Sharma T."/>
            <person name="Shen D."/>
            <person name="Roswanjaya Y."/>
            <person name="Wardhani T."/>
            <person name="Kalhor M.S."/>
            <person name="Jansen J."/>
            <person name="Van den Hoogen J."/>
            <person name="Gungor B."/>
            <person name="Hartog M."/>
            <person name="Hontelez J."/>
            <person name="Verver J."/>
            <person name="Yang W.-C."/>
            <person name="Schijlen E."/>
            <person name="Repin R."/>
            <person name="Schilthuizen M."/>
            <person name="Schranz E."/>
            <person name="Heidstra R."/>
            <person name="Miyata K."/>
            <person name="Fedorova E."/>
            <person name="Kohlen W."/>
            <person name="Bisseling T."/>
            <person name="Smit S."/>
            <person name="Geurts R."/>
        </authorList>
    </citation>
    <scope>NUCLEOTIDE SEQUENCE [LARGE SCALE GENOMIC DNA]</scope>
    <source>
        <strain evidence="4">cv. WU1-14</strain>
    </source>
</reference>
<sequence>VPTNADDEDSHSIAYKAPETRNSNSQATSKSDAYAFGVSVVELLTGSSRCSTCVWCQTR</sequence>
<dbReference type="Pfam" id="PF07714">
    <property type="entry name" value="PK_Tyr_Ser-Thr"/>
    <property type="match status" value="1"/>
</dbReference>
<organism evidence="3 4">
    <name type="scientific">Parasponia andersonii</name>
    <name type="common">Sponia andersonii</name>
    <dbReference type="NCBI Taxonomy" id="3476"/>
    <lineage>
        <taxon>Eukaryota</taxon>
        <taxon>Viridiplantae</taxon>
        <taxon>Streptophyta</taxon>
        <taxon>Embryophyta</taxon>
        <taxon>Tracheophyta</taxon>
        <taxon>Spermatophyta</taxon>
        <taxon>Magnoliopsida</taxon>
        <taxon>eudicotyledons</taxon>
        <taxon>Gunneridae</taxon>
        <taxon>Pentapetalae</taxon>
        <taxon>rosids</taxon>
        <taxon>fabids</taxon>
        <taxon>Rosales</taxon>
        <taxon>Cannabaceae</taxon>
        <taxon>Parasponia</taxon>
    </lineage>
</organism>
<feature type="compositionally biased region" description="Polar residues" evidence="1">
    <location>
        <begin position="20"/>
        <end position="29"/>
    </location>
</feature>
<name>A0A2P5AJJ8_PARAD</name>
<evidence type="ECO:0000313" key="3">
    <source>
        <dbReference type="EMBL" id="PON36729.1"/>
    </source>
</evidence>
<keyword evidence="3" id="KW-0418">Kinase</keyword>
<dbReference type="Gene3D" id="1.10.510.10">
    <property type="entry name" value="Transferase(Phosphotransferase) domain 1"/>
    <property type="match status" value="1"/>
</dbReference>
<proteinExistence type="predicted"/>
<dbReference type="SUPFAM" id="SSF56112">
    <property type="entry name" value="Protein kinase-like (PK-like)"/>
    <property type="match status" value="1"/>
</dbReference>
<evidence type="ECO:0000256" key="1">
    <source>
        <dbReference type="SAM" id="MobiDB-lite"/>
    </source>
</evidence>
<feature type="non-terminal residue" evidence="3">
    <location>
        <position position="1"/>
    </location>
</feature>
<feature type="domain" description="Serine-threonine/tyrosine-protein kinase catalytic" evidence="2">
    <location>
        <begin position="6"/>
        <end position="47"/>
    </location>
</feature>
<dbReference type="AlphaFoldDB" id="A0A2P5AJJ8"/>
<evidence type="ECO:0000259" key="2">
    <source>
        <dbReference type="Pfam" id="PF07714"/>
    </source>
</evidence>
<keyword evidence="3" id="KW-0808">Transferase</keyword>